<dbReference type="SMART" id="SM00966">
    <property type="entry name" value="SpoVT_AbrB"/>
    <property type="match status" value="1"/>
</dbReference>
<feature type="domain" description="SpoVT-AbrB" evidence="2">
    <location>
        <begin position="2"/>
        <end position="47"/>
    </location>
</feature>
<dbReference type="RefSeq" id="WP_083011513.1">
    <property type="nucleotide sequence ID" value="NZ_CP060015.1"/>
</dbReference>
<dbReference type="Gene3D" id="2.10.260.10">
    <property type="match status" value="1"/>
</dbReference>
<dbReference type="EMBL" id="MVHV01000021">
    <property type="protein sequence ID" value="ORA79625.1"/>
    <property type="molecule type" value="Genomic_DNA"/>
</dbReference>
<dbReference type="SUPFAM" id="SSF89447">
    <property type="entry name" value="AbrB/MazE/MraZ-like"/>
    <property type="match status" value="1"/>
</dbReference>
<dbReference type="InterPro" id="IPR007159">
    <property type="entry name" value="SpoVT-AbrB_dom"/>
</dbReference>
<reference evidence="3 4" key="1">
    <citation type="submission" date="2017-02" db="EMBL/GenBank/DDBJ databases">
        <title>The new phylogeny of genus Mycobacterium.</title>
        <authorList>
            <person name="Tortoli E."/>
            <person name="Trovato A."/>
            <person name="Cirillo D.M."/>
        </authorList>
    </citation>
    <scope>NUCLEOTIDE SEQUENCE [LARGE SCALE GENOMIC DNA]</scope>
    <source>
        <strain evidence="3 4">IP1130001</strain>
    </source>
</reference>
<name>A0ABX3SN91_MYCMA</name>
<keyword evidence="1" id="KW-0238">DNA-binding</keyword>
<evidence type="ECO:0000259" key="2">
    <source>
        <dbReference type="PROSITE" id="PS51740"/>
    </source>
</evidence>
<dbReference type="InterPro" id="IPR052975">
    <property type="entry name" value="Repressor-like_regulatory"/>
</dbReference>
<dbReference type="Pfam" id="PF04014">
    <property type="entry name" value="MazE_antitoxin"/>
    <property type="match status" value="1"/>
</dbReference>
<protein>
    <submittedName>
        <fullName evidence="3">AbrB family transcriptional regulator</fullName>
    </submittedName>
</protein>
<sequence>MDAAARLTSKGQVTIPKTVRDALGLKEGDDVIFRVEGNRAVLARTPNFLTLAETIRVPAAKRNVAWDEVIRRTRAARAADRR</sequence>
<organism evidence="3 4">
    <name type="scientific">Mycobacterium malmoense</name>
    <dbReference type="NCBI Taxonomy" id="1780"/>
    <lineage>
        <taxon>Bacteria</taxon>
        <taxon>Bacillati</taxon>
        <taxon>Actinomycetota</taxon>
        <taxon>Actinomycetes</taxon>
        <taxon>Mycobacteriales</taxon>
        <taxon>Mycobacteriaceae</taxon>
        <taxon>Mycobacterium</taxon>
    </lineage>
</organism>
<accession>A0ABX3SN91</accession>
<evidence type="ECO:0000313" key="4">
    <source>
        <dbReference type="Proteomes" id="UP000243140"/>
    </source>
</evidence>
<proteinExistence type="predicted"/>
<evidence type="ECO:0000313" key="3">
    <source>
        <dbReference type="EMBL" id="ORA79625.1"/>
    </source>
</evidence>
<keyword evidence="4" id="KW-1185">Reference proteome</keyword>
<dbReference type="PANTHER" id="PTHR34860">
    <property type="entry name" value="REPRESSOR-LIKE PROTEIN SSO7C3"/>
    <property type="match status" value="1"/>
</dbReference>
<evidence type="ECO:0000256" key="1">
    <source>
        <dbReference type="PROSITE-ProRule" id="PRU01076"/>
    </source>
</evidence>
<gene>
    <name evidence="3" type="ORF">BST29_18770</name>
</gene>
<dbReference type="PANTHER" id="PTHR34860:SF6">
    <property type="entry name" value="REPRESSOR-LIKE PROTEIN SSO7C3"/>
    <property type="match status" value="1"/>
</dbReference>
<dbReference type="InterPro" id="IPR037914">
    <property type="entry name" value="SpoVT-AbrB_sf"/>
</dbReference>
<dbReference type="Proteomes" id="UP000243140">
    <property type="component" value="Unassembled WGS sequence"/>
</dbReference>
<comment type="caution">
    <text evidence="3">The sequence shown here is derived from an EMBL/GenBank/DDBJ whole genome shotgun (WGS) entry which is preliminary data.</text>
</comment>
<dbReference type="NCBIfam" id="TIGR01439">
    <property type="entry name" value="lp_hng_hel_AbrB"/>
    <property type="match status" value="1"/>
</dbReference>
<dbReference type="PROSITE" id="PS51740">
    <property type="entry name" value="SPOVT_ABRB"/>
    <property type="match status" value="1"/>
</dbReference>